<dbReference type="PROSITE" id="PS51387">
    <property type="entry name" value="FAD_PCMH"/>
    <property type="match status" value="1"/>
</dbReference>
<organism evidence="6 7">
    <name type="scientific">Microvirga lotononidis</name>
    <dbReference type="NCBI Taxonomy" id="864069"/>
    <lineage>
        <taxon>Bacteria</taxon>
        <taxon>Pseudomonadati</taxon>
        <taxon>Pseudomonadota</taxon>
        <taxon>Alphaproteobacteria</taxon>
        <taxon>Hyphomicrobiales</taxon>
        <taxon>Methylobacteriaceae</taxon>
        <taxon>Microvirga</taxon>
    </lineage>
</organism>
<dbReference type="InterPro" id="IPR016164">
    <property type="entry name" value="FAD-linked_Oxase-like_C"/>
</dbReference>
<dbReference type="InterPro" id="IPR016169">
    <property type="entry name" value="FAD-bd_PCMH_sub2"/>
</dbReference>
<gene>
    <name evidence="6" type="ORF">MicloDRAFT_00028630</name>
</gene>
<keyword evidence="3" id="KW-0285">Flavoprotein</keyword>
<keyword evidence="7" id="KW-1185">Reference proteome</keyword>
<evidence type="ECO:0000256" key="2">
    <source>
        <dbReference type="ARBA" id="ARBA00008000"/>
    </source>
</evidence>
<sequence>MYPAADVLGPADVITDPAAMVPYLTDWRGLFTGEAAAVMLPRTAEAVAAVLRWASQTRTPVVPQGGNTGLSGGATPDASGRAVVLSLERLNRIRTVDPIGNTLIAEAGCILATVQESAAAAGREFPVSIGSEGSCQIGGILATNAGGIAVIRHGMTRDLVLGLEYVTAGGEIVRGPKRLRKNNAGYDLRHLLLGSEGTLAVITAAALRIVRPPPARGSALVAVASPDDALRLLRTLREGAGEEILAFELMCGAEMDLVRARFPQARYPLTARHSWYVFIEIGGECEASVSARLETALSGAFEAGTIVDAVIAATEAQAREIWHLRFAVSEANRLAGPTASHDVSVATEDVPALIAGVAARLGTEFSGTRALFVGHVGDGNIHVNVLFPGNDALAAQGAAVNAAVYALVHDLGGSISAEHGIGRLKSAVFARISDPVELRLMREIKQAFDPAGILNPGAVISAGEPQPRDAIPSRINGTVALTTTSSADQENDEREARLRMLLNRRS</sequence>
<dbReference type="GO" id="GO:0071949">
    <property type="term" value="F:FAD binding"/>
    <property type="evidence" value="ECO:0007669"/>
    <property type="project" value="InterPro"/>
</dbReference>
<name>I4YQS2_9HYPH</name>
<accession>I4YQS2</accession>
<dbReference type="SUPFAM" id="SSF55103">
    <property type="entry name" value="FAD-linked oxidases, C-terminal domain"/>
    <property type="match status" value="1"/>
</dbReference>
<dbReference type="EMBL" id="JH660645">
    <property type="protein sequence ID" value="EIM26314.1"/>
    <property type="molecule type" value="Genomic_DNA"/>
</dbReference>
<dbReference type="eggNOG" id="COG0277">
    <property type="taxonomic scope" value="Bacteria"/>
</dbReference>
<dbReference type="Gene3D" id="3.30.70.2740">
    <property type="match status" value="1"/>
</dbReference>
<dbReference type="InterPro" id="IPR016166">
    <property type="entry name" value="FAD-bd_PCMH"/>
</dbReference>
<dbReference type="AlphaFoldDB" id="I4YQS2"/>
<dbReference type="SUPFAM" id="SSF56176">
    <property type="entry name" value="FAD-binding/transporter-associated domain-like"/>
    <property type="match status" value="1"/>
</dbReference>
<dbReference type="InterPro" id="IPR016171">
    <property type="entry name" value="Vanillyl_alc_oxidase_C-sub2"/>
</dbReference>
<dbReference type="InterPro" id="IPR016167">
    <property type="entry name" value="FAD-bd_PCMH_sub1"/>
</dbReference>
<dbReference type="HOGENOM" id="CLU_017779_4_1_5"/>
<dbReference type="Proteomes" id="UP000003947">
    <property type="component" value="Unassembled WGS sequence"/>
</dbReference>
<dbReference type="PANTHER" id="PTHR43716">
    <property type="entry name" value="D-2-HYDROXYGLUTARATE DEHYDROGENASE, MITOCHONDRIAL"/>
    <property type="match status" value="1"/>
</dbReference>
<dbReference type="Pfam" id="PF01565">
    <property type="entry name" value="FAD_binding_4"/>
    <property type="match status" value="1"/>
</dbReference>
<dbReference type="InterPro" id="IPR004113">
    <property type="entry name" value="FAD-bd_oxidored_4_C"/>
</dbReference>
<evidence type="ECO:0000256" key="4">
    <source>
        <dbReference type="ARBA" id="ARBA00022827"/>
    </source>
</evidence>
<evidence type="ECO:0000313" key="7">
    <source>
        <dbReference type="Proteomes" id="UP000003947"/>
    </source>
</evidence>
<proteinExistence type="inferred from homology"/>
<dbReference type="PANTHER" id="PTHR43716:SF2">
    <property type="entry name" value="BLL6224 PROTEIN"/>
    <property type="match status" value="1"/>
</dbReference>
<evidence type="ECO:0000256" key="1">
    <source>
        <dbReference type="ARBA" id="ARBA00001974"/>
    </source>
</evidence>
<feature type="domain" description="FAD-binding PCMH-type" evidence="5">
    <location>
        <begin position="31"/>
        <end position="212"/>
    </location>
</feature>
<dbReference type="GO" id="GO:0022904">
    <property type="term" value="P:respiratory electron transport chain"/>
    <property type="evidence" value="ECO:0007669"/>
    <property type="project" value="TreeGrafter"/>
</dbReference>
<dbReference type="Pfam" id="PF02913">
    <property type="entry name" value="FAD-oxidase_C"/>
    <property type="match status" value="1"/>
</dbReference>
<evidence type="ECO:0000259" key="5">
    <source>
        <dbReference type="PROSITE" id="PS51387"/>
    </source>
</evidence>
<dbReference type="InterPro" id="IPR036318">
    <property type="entry name" value="FAD-bd_PCMH-like_sf"/>
</dbReference>
<evidence type="ECO:0000256" key="3">
    <source>
        <dbReference type="ARBA" id="ARBA00022630"/>
    </source>
</evidence>
<reference evidence="6 7" key="1">
    <citation type="submission" date="2012-02" db="EMBL/GenBank/DDBJ databases">
        <title>Improved High-Quality Draft sequence of Microvirga sp. WSM3557.</title>
        <authorList>
            <consortium name="US DOE Joint Genome Institute"/>
            <person name="Lucas S."/>
            <person name="Han J."/>
            <person name="Lapidus A."/>
            <person name="Cheng J.-F."/>
            <person name="Goodwin L."/>
            <person name="Pitluck S."/>
            <person name="Peters L."/>
            <person name="Zhang X."/>
            <person name="Detter J.C."/>
            <person name="Han C."/>
            <person name="Tapia R."/>
            <person name="Land M."/>
            <person name="Hauser L."/>
            <person name="Kyrpides N."/>
            <person name="Ivanova N."/>
            <person name="Pagani I."/>
            <person name="Brau L."/>
            <person name="Yates R."/>
            <person name="O'Hara G."/>
            <person name="Rui T."/>
            <person name="Howieson J."/>
            <person name="Reeve W."/>
            <person name="Woyke T."/>
        </authorList>
    </citation>
    <scope>NUCLEOTIDE SEQUENCE [LARGE SCALE GENOMIC DNA]</scope>
    <source>
        <strain evidence="6 7">WSM3557</strain>
    </source>
</reference>
<dbReference type="Gene3D" id="3.30.465.10">
    <property type="match status" value="1"/>
</dbReference>
<dbReference type="Gene3D" id="3.30.70.2190">
    <property type="match status" value="1"/>
</dbReference>
<keyword evidence="4" id="KW-0274">FAD</keyword>
<dbReference type="Gene3D" id="3.30.43.10">
    <property type="entry name" value="Uridine Diphospho-n-acetylenolpyruvylglucosamine Reductase, domain 2"/>
    <property type="match status" value="1"/>
</dbReference>
<dbReference type="RefSeq" id="WP_009492147.1">
    <property type="nucleotide sequence ID" value="NZ_CP141049.1"/>
</dbReference>
<dbReference type="STRING" id="864069.MicloDRAFT_00028630"/>
<protein>
    <submittedName>
        <fullName evidence="6">FAD/FMN-dependent dehydrogenase</fullName>
    </submittedName>
</protein>
<dbReference type="InterPro" id="IPR051264">
    <property type="entry name" value="FAD-oxidored/transferase_4"/>
</dbReference>
<dbReference type="GO" id="GO:0003824">
    <property type="term" value="F:catalytic activity"/>
    <property type="evidence" value="ECO:0007669"/>
    <property type="project" value="InterPro"/>
</dbReference>
<evidence type="ECO:0000313" key="6">
    <source>
        <dbReference type="EMBL" id="EIM26314.1"/>
    </source>
</evidence>
<dbReference type="FunFam" id="1.10.45.10:FF:000001">
    <property type="entry name" value="D-lactate dehydrogenase mitochondrial"/>
    <property type="match status" value="1"/>
</dbReference>
<dbReference type="PATRIC" id="fig|864069.3.peg.3095"/>
<dbReference type="Gene3D" id="1.10.45.10">
    <property type="entry name" value="Vanillyl-alcohol Oxidase, Chain A, domain 4"/>
    <property type="match status" value="1"/>
</dbReference>
<comment type="cofactor">
    <cofactor evidence="1">
        <name>FAD</name>
        <dbReference type="ChEBI" id="CHEBI:57692"/>
    </cofactor>
</comment>
<comment type="similarity">
    <text evidence="2">Belongs to the FAD-binding oxidoreductase/transferase type 4 family.</text>
</comment>
<dbReference type="InterPro" id="IPR006094">
    <property type="entry name" value="Oxid_FAD_bind_N"/>
</dbReference>